<reference evidence="1 2" key="1">
    <citation type="submission" date="2020-10" db="EMBL/GenBank/DDBJ databases">
        <title>High risk of septic shock deaths with Enterobacter bugandensis among Enterobacter cloacae complex isolates that physiologically colonize newborns in neonatal intensive care unit bis.</title>
        <authorList>
            <person name="Girlich D."/>
            <person name="Ouzani S."/>
            <person name="Emeraud C."/>
            <person name="Bonnin R.A."/>
            <person name="Gauthier L."/>
            <person name="Le Sache N."/>
            <person name="Mokhtari M."/>
            <person name="Langlois I."/>
            <person name="Begasse C."/>
            <person name="Arangia N."/>
            <person name="Fournier S."/>
            <person name="Fortineau N."/>
            <person name="Naas T."/>
            <person name="Dortet L."/>
        </authorList>
    </citation>
    <scope>NUCLEOTIDE SEQUENCE [LARGE SCALE GENOMIC DNA]</scope>
    <source>
        <strain evidence="1 2">P40RS</strain>
    </source>
</reference>
<gene>
    <name evidence="1" type="ORF">IM311_08340</name>
</gene>
<accession>A0ABR9Q5G4</accession>
<proteinExistence type="predicted"/>
<comment type="caution">
    <text evidence="1">The sequence shown here is derived from an EMBL/GenBank/DDBJ whole genome shotgun (WGS) entry which is preliminary data.</text>
</comment>
<keyword evidence="2" id="KW-1185">Reference proteome</keyword>
<dbReference type="EMBL" id="JADBRO010000005">
    <property type="protein sequence ID" value="MBE4854079.1"/>
    <property type="molecule type" value="Genomic_DNA"/>
</dbReference>
<evidence type="ECO:0000313" key="2">
    <source>
        <dbReference type="Proteomes" id="UP001296720"/>
    </source>
</evidence>
<dbReference type="Proteomes" id="UP001296720">
    <property type="component" value="Unassembled WGS sequence"/>
</dbReference>
<name>A0ABR9Q5G4_9ENTR</name>
<protein>
    <submittedName>
        <fullName evidence="1">Uncharacterized protein</fullName>
    </submittedName>
</protein>
<organism evidence="1 2">
    <name type="scientific">Enterobacter pasteurii</name>
    <dbReference type="NCBI Taxonomy" id="3029761"/>
    <lineage>
        <taxon>Bacteria</taxon>
        <taxon>Pseudomonadati</taxon>
        <taxon>Pseudomonadota</taxon>
        <taxon>Gammaproteobacteria</taxon>
        <taxon>Enterobacterales</taxon>
        <taxon>Enterobacteriaceae</taxon>
        <taxon>Enterobacter</taxon>
        <taxon>Enterobacter cloacae complex</taxon>
    </lineage>
</organism>
<sequence length="114" mass="13569">MSIHKRWLSFVLLEDISFKELLTKLEQVFERTLVCEDDEGRYIAKTECDGFTVTLIDKEDRLSEFLCDENYSLEITITSDDYFNSNFEDFIKETLRNGNIKWERSVWAPDKLPQ</sequence>
<dbReference type="RefSeq" id="WP_193355966.1">
    <property type="nucleotide sequence ID" value="NZ_JADBRO010000005.1"/>
</dbReference>
<evidence type="ECO:0000313" key="1">
    <source>
        <dbReference type="EMBL" id="MBE4854079.1"/>
    </source>
</evidence>